<organism evidence="1">
    <name type="scientific">Bracon brevicornis</name>
    <dbReference type="NCBI Taxonomy" id="1563983"/>
    <lineage>
        <taxon>Eukaryota</taxon>
        <taxon>Metazoa</taxon>
        <taxon>Ecdysozoa</taxon>
        <taxon>Arthropoda</taxon>
        <taxon>Hexapoda</taxon>
        <taxon>Insecta</taxon>
        <taxon>Pterygota</taxon>
        <taxon>Neoptera</taxon>
        <taxon>Endopterygota</taxon>
        <taxon>Hymenoptera</taxon>
        <taxon>Apocrita</taxon>
        <taxon>Ichneumonoidea</taxon>
        <taxon>Braconidae</taxon>
        <taxon>Braconinae</taxon>
        <taxon>Bracon</taxon>
    </lineage>
</organism>
<evidence type="ECO:0000313" key="1">
    <source>
        <dbReference type="EMBL" id="CAD1577274.1"/>
    </source>
</evidence>
<dbReference type="EMBL" id="CADCXW020000344">
    <property type="protein sequence ID" value="CAD1577274.1"/>
    <property type="molecule type" value="Genomic_DNA"/>
</dbReference>
<dbReference type="AlphaFoldDB" id="A0A6V7LMT9"/>
<gene>
    <name evidence="1" type="ORF">BBRV_LOCUS110185</name>
</gene>
<sequence>MRHQRTKATSLKSANDKTADIDPITLELLGEVPSKDAPLGPDIHVALAERWKKVLSEGLNEDIRKELIAKYPLPANCTTVKAPTLNAEIKPASNVTALRRDHDS</sequence>
<dbReference type="PANTHER" id="PTHR34239">
    <property type="entry name" value="APPLE DOMAIN-CONTAINING PROTEIN"/>
    <property type="match status" value="1"/>
</dbReference>
<reference evidence="1" key="1">
    <citation type="submission" date="2020-07" db="EMBL/GenBank/DDBJ databases">
        <authorList>
            <person name="Ferguson B K."/>
        </authorList>
    </citation>
    <scope>NUCLEOTIDE SEQUENCE</scope>
    <source>
        <strain evidence="1">L06</strain>
    </source>
</reference>
<accession>A0A6V7LMT9</accession>
<dbReference type="PANTHER" id="PTHR34239:SF2">
    <property type="entry name" value="TRANSPOSABLE ELEMENT P TRANSPOSASE_THAP9 CONSERVED DOMAIN-CONTAINING PROTEIN"/>
    <property type="match status" value="1"/>
</dbReference>
<protein>
    <submittedName>
        <fullName evidence="1">Uncharacterized protein</fullName>
    </submittedName>
</protein>
<proteinExistence type="predicted"/>
<name>A0A6V7LMT9_9HYME</name>